<dbReference type="STRING" id="1122240.GCA_000620105_02618"/>
<dbReference type="GO" id="GO:0016787">
    <property type="term" value="F:hydrolase activity"/>
    <property type="evidence" value="ECO:0007669"/>
    <property type="project" value="UniProtKB-KW"/>
</dbReference>
<dbReference type="AlphaFoldDB" id="A0A2S0PFE4"/>
<dbReference type="Proteomes" id="UP000244173">
    <property type="component" value="Chromosome"/>
</dbReference>
<gene>
    <name evidence="7" type="ORF">DAI18_13050</name>
</gene>
<name>A0A2S0PFE4_9NEIS</name>
<feature type="domain" description="Histone deacetylase" evidence="6">
    <location>
        <begin position="28"/>
        <end position="342"/>
    </location>
</feature>
<dbReference type="InterPro" id="IPR000286">
    <property type="entry name" value="HDACs"/>
</dbReference>
<dbReference type="Pfam" id="PF00850">
    <property type="entry name" value="Hist_deacetyl"/>
    <property type="match status" value="1"/>
</dbReference>
<evidence type="ECO:0000256" key="2">
    <source>
        <dbReference type="ARBA" id="ARBA00005947"/>
    </source>
</evidence>
<dbReference type="OrthoDB" id="9808367at2"/>
<evidence type="ECO:0000256" key="3">
    <source>
        <dbReference type="ARBA" id="ARBA00022723"/>
    </source>
</evidence>
<dbReference type="InterPro" id="IPR037138">
    <property type="entry name" value="His_deacetylse_dom_sf"/>
</dbReference>
<dbReference type="GO" id="GO:0040029">
    <property type="term" value="P:epigenetic regulation of gene expression"/>
    <property type="evidence" value="ECO:0007669"/>
    <property type="project" value="TreeGrafter"/>
</dbReference>
<keyword evidence="3" id="KW-0479">Metal-binding</keyword>
<evidence type="ECO:0000313" key="7">
    <source>
        <dbReference type="EMBL" id="AVY96091.1"/>
    </source>
</evidence>
<organism evidence="7 8">
    <name type="scientific">Microvirgula aerodenitrificans</name>
    <dbReference type="NCBI Taxonomy" id="57480"/>
    <lineage>
        <taxon>Bacteria</taxon>
        <taxon>Pseudomonadati</taxon>
        <taxon>Pseudomonadota</taxon>
        <taxon>Betaproteobacteria</taxon>
        <taxon>Neisseriales</taxon>
        <taxon>Aquaspirillaceae</taxon>
        <taxon>Microvirgula</taxon>
    </lineage>
</organism>
<dbReference type="KEGG" id="maer:DAI18_13050"/>
<dbReference type="GO" id="GO:0046872">
    <property type="term" value="F:metal ion binding"/>
    <property type="evidence" value="ECO:0007669"/>
    <property type="project" value="UniProtKB-KW"/>
</dbReference>
<dbReference type="EMBL" id="CP028519">
    <property type="protein sequence ID" value="AVY96091.1"/>
    <property type="molecule type" value="Genomic_DNA"/>
</dbReference>
<keyword evidence="4" id="KW-0378">Hydrolase</keyword>
<dbReference type="CDD" id="cd10001">
    <property type="entry name" value="HDAC_classII_APAH"/>
    <property type="match status" value="1"/>
</dbReference>
<keyword evidence="5" id="KW-0862">Zinc</keyword>
<dbReference type="Gene3D" id="3.40.800.20">
    <property type="entry name" value="Histone deacetylase domain"/>
    <property type="match status" value="1"/>
</dbReference>
<evidence type="ECO:0000259" key="6">
    <source>
        <dbReference type="Pfam" id="PF00850"/>
    </source>
</evidence>
<evidence type="ECO:0000313" key="8">
    <source>
        <dbReference type="Proteomes" id="UP000244173"/>
    </source>
</evidence>
<dbReference type="RefSeq" id="WP_028499618.1">
    <property type="nucleotide sequence ID" value="NZ_CALFSO010000009.1"/>
</dbReference>
<dbReference type="PANTHER" id="PTHR10625">
    <property type="entry name" value="HISTONE DEACETYLASE HDAC1-RELATED"/>
    <property type="match status" value="1"/>
</dbReference>
<accession>A0A2S0PFE4</accession>
<evidence type="ECO:0000256" key="1">
    <source>
        <dbReference type="ARBA" id="ARBA00001947"/>
    </source>
</evidence>
<dbReference type="InterPro" id="IPR023801">
    <property type="entry name" value="His_deacetylse_dom"/>
</dbReference>
<dbReference type="PANTHER" id="PTHR10625:SF17">
    <property type="entry name" value="HISTONE DEACETYLASE 8"/>
    <property type="match status" value="1"/>
</dbReference>
<evidence type="ECO:0000256" key="4">
    <source>
        <dbReference type="ARBA" id="ARBA00022801"/>
    </source>
</evidence>
<proteinExistence type="inferred from homology"/>
<comment type="cofactor">
    <cofactor evidence="1">
        <name>Zn(2+)</name>
        <dbReference type="ChEBI" id="CHEBI:29105"/>
    </cofactor>
</comment>
<comment type="similarity">
    <text evidence="2">Belongs to the histone deacetylase family.</text>
</comment>
<dbReference type="InterPro" id="IPR023696">
    <property type="entry name" value="Ureohydrolase_dom_sf"/>
</dbReference>
<dbReference type="PRINTS" id="PR01270">
    <property type="entry name" value="HDASUPER"/>
</dbReference>
<reference evidence="7 8" key="1">
    <citation type="submission" date="2018-04" db="EMBL/GenBank/DDBJ databases">
        <title>Denitrifier Microvirgula.</title>
        <authorList>
            <person name="Anderson E."/>
            <person name="Jang J."/>
            <person name="Ishii S."/>
        </authorList>
    </citation>
    <scope>NUCLEOTIDE SEQUENCE [LARGE SCALE GENOMIC DNA]</scope>
    <source>
        <strain evidence="7 8">BE2.4</strain>
    </source>
</reference>
<evidence type="ECO:0000256" key="5">
    <source>
        <dbReference type="ARBA" id="ARBA00022833"/>
    </source>
</evidence>
<protein>
    <submittedName>
        <fullName evidence="7">Histone deacetylase family protein</fullName>
    </submittedName>
</protein>
<dbReference type="GO" id="GO:0004407">
    <property type="term" value="F:histone deacetylase activity"/>
    <property type="evidence" value="ECO:0007669"/>
    <property type="project" value="TreeGrafter"/>
</dbReference>
<keyword evidence="8" id="KW-1185">Reference proteome</keyword>
<dbReference type="SUPFAM" id="SSF52768">
    <property type="entry name" value="Arginase/deacetylase"/>
    <property type="match status" value="1"/>
</dbReference>
<sequence length="347" mass="37760">MLTVYTEQHRLQHGNAELVDGTLKPCFENPSRADMVLAEVDRAGFERIAPTDHGKAPILAVHRDNYVRFLETFWSRWTAPSRRSKTGRTYDALPLIWPTRCFRQIEPQDIDGQLGYFSMDAGTPVTAGTWPAAYWSAQTALTGADRLLAGERAAFALCRPPGHHAAADVFGGYCFFNNAAIAAQHLRDSGLGRVAILDVDYHHGNGTQQIFYDRADVLFVSIHGDPRTEFPFYLGFADERGAGEGEGCNLNLPLPAGSDVPTWMAALEQACTAIAAFRPDALVVSLGLDTYEGDPISTFKLKTADFHAVGARLARLGLQTLFCLEGGYAVGPIGENAVSVLNGFDGH</sequence>